<evidence type="ECO:0000256" key="11">
    <source>
        <dbReference type="RuleBase" id="RU003357"/>
    </source>
</evidence>
<evidence type="ECO:0000256" key="5">
    <source>
        <dbReference type="ARBA" id="ARBA00022692"/>
    </source>
</evidence>
<evidence type="ECO:0000256" key="9">
    <source>
        <dbReference type="ARBA" id="ARBA00023237"/>
    </source>
</evidence>
<dbReference type="Gene3D" id="2.40.170.20">
    <property type="entry name" value="TonB-dependent receptor, beta-barrel domain"/>
    <property type="match status" value="1"/>
</dbReference>
<keyword evidence="14" id="KW-0675">Receptor</keyword>
<evidence type="ECO:0000256" key="2">
    <source>
        <dbReference type="ARBA" id="ARBA00022448"/>
    </source>
</evidence>
<keyword evidence="12" id="KW-0732">Signal</keyword>
<feature type="domain" description="Secretin/TonB short N-terminal" evidence="13">
    <location>
        <begin position="46"/>
        <end position="97"/>
    </location>
</feature>
<evidence type="ECO:0000256" key="10">
    <source>
        <dbReference type="PROSITE-ProRule" id="PRU01360"/>
    </source>
</evidence>
<comment type="similarity">
    <text evidence="10 11">Belongs to the TonB-dependent receptor family.</text>
</comment>
<keyword evidence="9 10" id="KW-0998">Cell outer membrane</keyword>
<proteinExistence type="inferred from homology"/>
<feature type="chain" id="PRO_5047274589" evidence="12">
    <location>
        <begin position="22"/>
        <end position="1096"/>
    </location>
</feature>
<keyword evidence="15" id="KW-1185">Reference proteome</keyword>
<dbReference type="RefSeq" id="WP_321562138.1">
    <property type="nucleotide sequence ID" value="NZ_CP139558.1"/>
</dbReference>
<dbReference type="EMBL" id="CP139558">
    <property type="protein sequence ID" value="WPU92982.1"/>
    <property type="molecule type" value="Genomic_DNA"/>
</dbReference>
<dbReference type="InterPro" id="IPR039426">
    <property type="entry name" value="TonB-dep_rcpt-like"/>
</dbReference>
<keyword evidence="4" id="KW-0410">Iron transport</keyword>
<evidence type="ECO:0000256" key="3">
    <source>
        <dbReference type="ARBA" id="ARBA00022452"/>
    </source>
</evidence>
<feature type="signal peptide" evidence="12">
    <location>
        <begin position="1"/>
        <end position="21"/>
    </location>
</feature>
<keyword evidence="8 10" id="KW-0472">Membrane</keyword>
<dbReference type="Pfam" id="PF00593">
    <property type="entry name" value="TonB_dep_Rec_b-barrel"/>
    <property type="match status" value="1"/>
</dbReference>
<dbReference type="InterPro" id="IPR023996">
    <property type="entry name" value="TonB-dep_OMP_SusC/RagA"/>
</dbReference>
<organism evidence="14 15">
    <name type="scientific">Mucilaginibacter sabulilitoris</name>
    <dbReference type="NCBI Taxonomy" id="1173583"/>
    <lineage>
        <taxon>Bacteria</taxon>
        <taxon>Pseudomonadati</taxon>
        <taxon>Bacteroidota</taxon>
        <taxon>Sphingobacteriia</taxon>
        <taxon>Sphingobacteriales</taxon>
        <taxon>Sphingobacteriaceae</taxon>
        <taxon>Mucilaginibacter</taxon>
    </lineage>
</organism>
<evidence type="ECO:0000256" key="12">
    <source>
        <dbReference type="SAM" id="SignalP"/>
    </source>
</evidence>
<evidence type="ECO:0000256" key="1">
    <source>
        <dbReference type="ARBA" id="ARBA00004571"/>
    </source>
</evidence>
<dbReference type="Gene3D" id="2.170.130.10">
    <property type="entry name" value="TonB-dependent receptor, plug domain"/>
    <property type="match status" value="1"/>
</dbReference>
<dbReference type="InterPro" id="IPR008969">
    <property type="entry name" value="CarboxyPept-like_regulatory"/>
</dbReference>
<dbReference type="InterPro" id="IPR000531">
    <property type="entry name" value="Beta-barrel_TonB"/>
</dbReference>
<dbReference type="Proteomes" id="UP001324380">
    <property type="component" value="Chromosome"/>
</dbReference>
<keyword evidence="2 10" id="KW-0813">Transport</keyword>
<evidence type="ECO:0000256" key="4">
    <source>
        <dbReference type="ARBA" id="ARBA00022496"/>
    </source>
</evidence>
<reference evidence="14 15" key="1">
    <citation type="submission" date="2023-11" db="EMBL/GenBank/DDBJ databases">
        <title>Analysis of the Genomes of Mucilaginibacter gossypii cycad 4 and M. sabulilitoris SNA2: microbes with the potential for plant growth promotion.</title>
        <authorList>
            <person name="Hirsch A.M."/>
            <person name="Humm E."/>
            <person name="Rubbi M."/>
            <person name="Del Vecchio G."/>
            <person name="Ha S.M."/>
            <person name="Pellegrini M."/>
            <person name="Gunsalus R.P."/>
        </authorList>
    </citation>
    <scope>NUCLEOTIDE SEQUENCE [LARGE SCALE GENOMIC DNA]</scope>
    <source>
        <strain evidence="14 15">SNA2</strain>
    </source>
</reference>
<dbReference type="InterPro" id="IPR037066">
    <property type="entry name" value="Plug_dom_sf"/>
</dbReference>
<keyword evidence="5 10" id="KW-0812">Transmembrane</keyword>
<accession>A0ABZ0TJ57</accession>
<evidence type="ECO:0000259" key="13">
    <source>
        <dbReference type="SMART" id="SM00965"/>
    </source>
</evidence>
<dbReference type="InterPro" id="IPR023997">
    <property type="entry name" value="TonB-dep_OMP_SusC/RagA_CS"/>
</dbReference>
<evidence type="ECO:0000256" key="8">
    <source>
        <dbReference type="ARBA" id="ARBA00023136"/>
    </source>
</evidence>
<evidence type="ECO:0000256" key="6">
    <source>
        <dbReference type="ARBA" id="ARBA00023004"/>
    </source>
</evidence>
<protein>
    <submittedName>
        <fullName evidence="14">TonB-dependent receptor</fullName>
    </submittedName>
</protein>
<dbReference type="InterPro" id="IPR011662">
    <property type="entry name" value="Secretin/TonB_short_N"/>
</dbReference>
<name>A0ABZ0TJ57_9SPHI</name>
<dbReference type="PROSITE" id="PS52016">
    <property type="entry name" value="TONB_DEPENDENT_REC_3"/>
    <property type="match status" value="1"/>
</dbReference>
<keyword evidence="6" id="KW-0408">Iron</keyword>
<dbReference type="SUPFAM" id="SSF49464">
    <property type="entry name" value="Carboxypeptidase regulatory domain-like"/>
    <property type="match status" value="1"/>
</dbReference>
<keyword evidence="7 11" id="KW-0798">TonB box</keyword>
<dbReference type="NCBIfam" id="TIGR04057">
    <property type="entry name" value="SusC_RagA_signa"/>
    <property type="match status" value="1"/>
</dbReference>
<dbReference type="SMART" id="SM00965">
    <property type="entry name" value="STN"/>
    <property type="match status" value="1"/>
</dbReference>
<dbReference type="InterPro" id="IPR036942">
    <property type="entry name" value="Beta-barrel_TonB_sf"/>
</dbReference>
<dbReference type="SUPFAM" id="SSF56935">
    <property type="entry name" value="Porins"/>
    <property type="match status" value="1"/>
</dbReference>
<dbReference type="NCBIfam" id="TIGR04056">
    <property type="entry name" value="OMP_RagA_SusC"/>
    <property type="match status" value="1"/>
</dbReference>
<keyword evidence="4" id="KW-0406">Ion transport</keyword>
<dbReference type="Pfam" id="PF07715">
    <property type="entry name" value="Plug"/>
    <property type="match status" value="1"/>
</dbReference>
<evidence type="ECO:0000313" key="15">
    <source>
        <dbReference type="Proteomes" id="UP001324380"/>
    </source>
</evidence>
<evidence type="ECO:0000313" key="14">
    <source>
        <dbReference type="EMBL" id="WPU92982.1"/>
    </source>
</evidence>
<sequence length="1096" mass="120263">MKLIIILLTASILQVSAVTYAQQISINVKEASLQQVFKKLRKQSGYNFLYDSDMLNSARPVSFSLNNASLDDVLKACFADQPLTYIINQNTVIIRPRPKQSADAVQDVTVSGKVVDEKGLPVPGVSVKIKGTNTGSITDLNGAYSVKLPTGNETLVFSFIGYATQEISATGHTQLNVTLVEMQSALNEVVVVGYGTQKRSDVNGAISSVGASKLKDQPVTNLQGALEGKTSGVQIIQNSGSPGATAQVRIRGLTSLSNSDPLYVIDGIPLASNDINIIDPNNIESIDILKDASAQAIYGSRGANGVVLVKTKKGKKDNSVISFDTYQGMSTVRKTLDMLSSSDYALLNNEAYKNAGQALQLPTDLTASSPTTDWQKELFRTAYMQNYNLAISGGSQNVTYRVSGGYLKQQGTIVGSDYNRLNISNNLVFTPKSNLEFGESFALNKSLTHNVQTDYNGNLINDAFAEDPTIPVKNPDGNYSATKYSDIVNPLAKIHYLYANRPYNQWGLLGNTYLQYKPIKGLTLKTSYSIDLKFTDNKQFTPTYDVAPNFRNPNPQLYQQKDQTNHWTWDNTATYDFDLGKDHHFDVLAGVSEERFTYNNVYGQNQGQPGNDPFLQYLDAGISNPVTGGSQQQWDLLSYIGRINYNYQNKYYLTATLRRDGSSKFGANNQFGNFPSVALGWNLTNESFFPKSNTLSYLKLRGSWGKLGNQAVLGYYDYAANINTGYYAIGLPAAAVPTAGPNGLPNPDIRWEQTKQWNAGFDYQLFNGKVTGSFDYYEKTAADMLLVLNIPSISGFTQSPRENAGTMKNSGVEFSADYSTQINKDLNFNAGFHFATVKNRVLSLEQTGEKIYSGNIKPGQTELTVVGQPLASFYGYVADGIFQTPADVTDHATQASGTAPGDIRFKDLNGDGIIDQNDQTFLGSPIPKLTYGFNVGASYKGFDLNLTFSGVYGNKLLAAYKYYTDGFFISNYNMEKEALGRWTGPGTSNTLPRLTASDPNNNSRVSSFYLQSGSYLRLQNLTFGYTLPQKFLERSKIKSLRFYFSAQNLLTFTKYTGYDPEIGQQYSGAGGSLDLGIDNGNYPQSRTLSLGANLSF</sequence>
<gene>
    <name evidence="14" type="ORF">SNE25_27025</name>
</gene>
<comment type="subcellular location">
    <subcellularLocation>
        <location evidence="1 10">Cell outer membrane</location>
        <topology evidence="1 10">Multi-pass membrane protein</topology>
    </subcellularLocation>
</comment>
<dbReference type="Pfam" id="PF13715">
    <property type="entry name" value="CarbopepD_reg_2"/>
    <property type="match status" value="1"/>
</dbReference>
<keyword evidence="3 10" id="KW-1134">Transmembrane beta strand</keyword>
<dbReference type="Gene3D" id="2.60.40.1120">
    <property type="entry name" value="Carboxypeptidase-like, regulatory domain"/>
    <property type="match status" value="1"/>
</dbReference>
<dbReference type="Gene3D" id="3.55.50.30">
    <property type="match status" value="1"/>
</dbReference>
<dbReference type="InterPro" id="IPR012910">
    <property type="entry name" value="Plug_dom"/>
</dbReference>
<evidence type="ECO:0000256" key="7">
    <source>
        <dbReference type="ARBA" id="ARBA00023077"/>
    </source>
</evidence>
<dbReference type="Pfam" id="PF07660">
    <property type="entry name" value="STN"/>
    <property type="match status" value="1"/>
</dbReference>